<protein>
    <submittedName>
        <fullName evidence="2">Uncharacterized protein</fullName>
    </submittedName>
</protein>
<name>A0A9N7W0T1_PLEPL</name>
<reference evidence="2" key="1">
    <citation type="submission" date="2020-03" db="EMBL/GenBank/DDBJ databases">
        <authorList>
            <person name="Weist P."/>
        </authorList>
    </citation>
    <scope>NUCLEOTIDE SEQUENCE</scope>
</reference>
<comment type="caution">
    <text evidence="2">The sequence shown here is derived from an EMBL/GenBank/DDBJ whole genome shotgun (WGS) entry which is preliminary data.</text>
</comment>
<evidence type="ECO:0000313" key="2">
    <source>
        <dbReference type="EMBL" id="CAB1459444.1"/>
    </source>
</evidence>
<evidence type="ECO:0000313" key="3">
    <source>
        <dbReference type="Proteomes" id="UP001153269"/>
    </source>
</evidence>
<feature type="region of interest" description="Disordered" evidence="1">
    <location>
        <begin position="62"/>
        <end position="121"/>
    </location>
</feature>
<accession>A0A9N7W0T1</accession>
<gene>
    <name evidence="2" type="ORF">PLEPLA_LOCUS47281</name>
</gene>
<sequence length="221" mass="24030">MANLSANTVHLRSEQEMEDLLEGVLQPVPSRLGGGYHGVVKGNSQAVGGRAFPWKKKWFGLKGRRRNGSSPGAESDANRAANGCGGRDRRGVRRQNGAVRAGDLLSEEAAGGRDEARTPAAPSWMEDDCVCDYDSTWDTESDGDEPAAESQTRRSSQDKNKTSWTLVRVVTRTSTDTDDVNLVKHDESLLPHPETTMTAELMLAYRPAAAGWLTSLASRCR</sequence>
<feature type="region of interest" description="Disordered" evidence="1">
    <location>
        <begin position="135"/>
        <end position="162"/>
    </location>
</feature>
<keyword evidence="3" id="KW-1185">Reference proteome</keyword>
<organism evidence="2 3">
    <name type="scientific">Pleuronectes platessa</name>
    <name type="common">European plaice</name>
    <dbReference type="NCBI Taxonomy" id="8262"/>
    <lineage>
        <taxon>Eukaryota</taxon>
        <taxon>Metazoa</taxon>
        <taxon>Chordata</taxon>
        <taxon>Craniata</taxon>
        <taxon>Vertebrata</taxon>
        <taxon>Euteleostomi</taxon>
        <taxon>Actinopterygii</taxon>
        <taxon>Neopterygii</taxon>
        <taxon>Teleostei</taxon>
        <taxon>Neoteleostei</taxon>
        <taxon>Acanthomorphata</taxon>
        <taxon>Carangaria</taxon>
        <taxon>Pleuronectiformes</taxon>
        <taxon>Pleuronectoidei</taxon>
        <taxon>Pleuronectidae</taxon>
        <taxon>Pleuronectes</taxon>
    </lineage>
</organism>
<dbReference type="Proteomes" id="UP001153269">
    <property type="component" value="Unassembled WGS sequence"/>
</dbReference>
<evidence type="ECO:0000256" key="1">
    <source>
        <dbReference type="SAM" id="MobiDB-lite"/>
    </source>
</evidence>
<feature type="compositionally biased region" description="Acidic residues" evidence="1">
    <location>
        <begin position="135"/>
        <end position="147"/>
    </location>
</feature>
<dbReference type="AlphaFoldDB" id="A0A9N7W0T1"/>
<feature type="compositionally biased region" description="Basic and acidic residues" evidence="1">
    <location>
        <begin position="151"/>
        <end position="161"/>
    </location>
</feature>
<proteinExistence type="predicted"/>
<dbReference type="EMBL" id="CADEAL010004432">
    <property type="protein sequence ID" value="CAB1459444.1"/>
    <property type="molecule type" value="Genomic_DNA"/>
</dbReference>